<dbReference type="SMART" id="SM00066">
    <property type="entry name" value="GAL4"/>
    <property type="match status" value="1"/>
</dbReference>
<name>A0AA38L5C0_9AGAR</name>
<reference evidence="3" key="1">
    <citation type="submission" date="2022-08" db="EMBL/GenBank/DDBJ databases">
        <authorList>
            <consortium name="DOE Joint Genome Institute"/>
            <person name="Min B."/>
            <person name="Riley R."/>
            <person name="Sierra-Patev S."/>
            <person name="Naranjo-Ortiz M."/>
            <person name="Looney B."/>
            <person name="Konkel Z."/>
            <person name="Slot J.C."/>
            <person name="Sakamoto Y."/>
            <person name="Steenwyk J.L."/>
            <person name="Rokas A."/>
            <person name="Carro J."/>
            <person name="Camarero S."/>
            <person name="Ferreira P."/>
            <person name="Molpeceres G."/>
            <person name="Ruiz-Duenas F.J."/>
            <person name="Serrano A."/>
            <person name="Henrissat B."/>
            <person name="Drula E."/>
            <person name="Hughes K.W."/>
            <person name="Mata J.L."/>
            <person name="Ishikawa N.K."/>
            <person name="Vargas-Isla R."/>
            <person name="Ushijima S."/>
            <person name="Smith C.A."/>
            <person name="Ahrendt S."/>
            <person name="Andreopoulos W."/>
            <person name="He G."/>
            <person name="Labutti K."/>
            <person name="Lipzen A."/>
            <person name="Ng V."/>
            <person name="Sandor L."/>
            <person name="Barry K."/>
            <person name="Martinez A.T."/>
            <person name="Xiao Y."/>
            <person name="Gibbons J.G."/>
            <person name="Terashima K."/>
            <person name="Hibbett D.S."/>
            <person name="Grigoriev I.V."/>
        </authorList>
    </citation>
    <scope>NUCLEOTIDE SEQUENCE</scope>
    <source>
        <strain evidence="3">TFB10291</strain>
    </source>
</reference>
<dbReference type="Gene3D" id="4.10.240.10">
    <property type="entry name" value="Zn(2)-C6 fungal-type DNA-binding domain"/>
    <property type="match status" value="1"/>
</dbReference>
<gene>
    <name evidence="3" type="ORF">GGU10DRAFT_355805</name>
</gene>
<organism evidence="3 4">
    <name type="scientific">Lentinula aff. detonsa</name>
    <dbReference type="NCBI Taxonomy" id="2804958"/>
    <lineage>
        <taxon>Eukaryota</taxon>
        <taxon>Fungi</taxon>
        <taxon>Dikarya</taxon>
        <taxon>Basidiomycota</taxon>
        <taxon>Agaricomycotina</taxon>
        <taxon>Agaricomycetes</taxon>
        <taxon>Agaricomycetidae</taxon>
        <taxon>Agaricales</taxon>
        <taxon>Marasmiineae</taxon>
        <taxon>Omphalotaceae</taxon>
        <taxon>Lentinula</taxon>
    </lineage>
</organism>
<dbReference type="EMBL" id="MU793353">
    <property type="protein sequence ID" value="KAJ3785080.1"/>
    <property type="molecule type" value="Genomic_DNA"/>
</dbReference>
<dbReference type="InterPro" id="IPR050797">
    <property type="entry name" value="Carb_Metab_Trans_Reg"/>
</dbReference>
<dbReference type="PROSITE" id="PS00463">
    <property type="entry name" value="ZN2_CY6_FUNGAL_1"/>
    <property type="match status" value="1"/>
</dbReference>
<keyword evidence="4" id="KW-1185">Reference proteome</keyword>
<dbReference type="Proteomes" id="UP001163798">
    <property type="component" value="Unassembled WGS sequence"/>
</dbReference>
<keyword evidence="1" id="KW-0539">Nucleus</keyword>
<proteinExistence type="predicted"/>
<evidence type="ECO:0000313" key="4">
    <source>
        <dbReference type="Proteomes" id="UP001163798"/>
    </source>
</evidence>
<dbReference type="PANTHER" id="PTHR31668">
    <property type="entry name" value="GLUCOSE TRANSPORT TRANSCRIPTION REGULATOR RGT1-RELATED-RELATED"/>
    <property type="match status" value="1"/>
</dbReference>
<accession>A0AA38L5C0</accession>
<dbReference type="InterPro" id="IPR001138">
    <property type="entry name" value="Zn2Cys6_DnaBD"/>
</dbReference>
<dbReference type="InterPro" id="IPR036864">
    <property type="entry name" value="Zn2-C6_fun-type_DNA-bd_sf"/>
</dbReference>
<dbReference type="SUPFAM" id="SSF57701">
    <property type="entry name" value="Zn2/Cys6 DNA-binding domain"/>
    <property type="match status" value="1"/>
</dbReference>
<sequence length="250" mass="27362">MSTNPANSPATRRRRAQIACRNCRKRKIKCVTNEEPPHNPCERCQRKGLVCEYVAVGEPSPPSTPALERSVGPLPQSTSLAKVSLLTQVQNDRIPLDSQGYAYAGGSQFPNSTYSTEPSMGNQIIGYPNYPHMGAPSHPAHLNPLGFPSEMHGSWPGPNTNAGMVASHAGPTFDKSYSGYPPDYLASSSANPSQWNHTQDPMRSNAFDNRVQYYTPVPNSQNAALYGSQCYDSMHICWCRQTPCVCGGRR</sequence>
<dbReference type="PROSITE" id="PS50048">
    <property type="entry name" value="ZN2_CY6_FUNGAL_2"/>
    <property type="match status" value="1"/>
</dbReference>
<evidence type="ECO:0000256" key="1">
    <source>
        <dbReference type="ARBA" id="ARBA00023242"/>
    </source>
</evidence>
<feature type="domain" description="Zn(2)-C6 fungal-type" evidence="2">
    <location>
        <begin position="19"/>
        <end position="53"/>
    </location>
</feature>
<dbReference type="GO" id="GO:0008270">
    <property type="term" value="F:zinc ion binding"/>
    <property type="evidence" value="ECO:0007669"/>
    <property type="project" value="InterPro"/>
</dbReference>
<dbReference type="CDD" id="cd00067">
    <property type="entry name" value="GAL4"/>
    <property type="match status" value="1"/>
</dbReference>
<dbReference type="Pfam" id="PF00172">
    <property type="entry name" value="Zn_clus"/>
    <property type="match status" value="1"/>
</dbReference>
<dbReference type="GO" id="GO:0000981">
    <property type="term" value="F:DNA-binding transcription factor activity, RNA polymerase II-specific"/>
    <property type="evidence" value="ECO:0007669"/>
    <property type="project" value="InterPro"/>
</dbReference>
<comment type="caution">
    <text evidence="3">The sequence shown here is derived from an EMBL/GenBank/DDBJ whole genome shotgun (WGS) entry which is preliminary data.</text>
</comment>
<dbReference type="AlphaFoldDB" id="A0AA38L5C0"/>
<evidence type="ECO:0000259" key="2">
    <source>
        <dbReference type="PROSITE" id="PS50048"/>
    </source>
</evidence>
<protein>
    <recommendedName>
        <fullName evidence="2">Zn(2)-C6 fungal-type domain-containing protein</fullName>
    </recommendedName>
</protein>
<evidence type="ECO:0000313" key="3">
    <source>
        <dbReference type="EMBL" id="KAJ3785080.1"/>
    </source>
</evidence>